<dbReference type="OrthoDB" id="9803021at2"/>
<sequence>MKEVLPLICIVTIVERGKASKIVNDAKSVGAKGATIFYGRGTGEEEIKKYFDFHIESSKEIILIICEDGICETIINTVVRSGKLNHPGKGILFTFPIYNIKGI</sequence>
<dbReference type="PROSITE" id="PS51343">
    <property type="entry name" value="PII_GLNB_DOM"/>
    <property type="match status" value="1"/>
</dbReference>
<evidence type="ECO:0000313" key="2">
    <source>
        <dbReference type="Proteomes" id="UP000473885"/>
    </source>
</evidence>
<dbReference type="InterPro" id="IPR015867">
    <property type="entry name" value="N-reg_PII/ATP_PRibTrfase_C"/>
</dbReference>
<accession>A0A6M0RE03</accession>
<comment type="caution">
    <text evidence="1">The sequence shown here is derived from an EMBL/GenBank/DDBJ whole genome shotgun (WGS) entry which is preliminary data.</text>
</comment>
<reference evidence="1 2" key="1">
    <citation type="submission" date="2019-04" db="EMBL/GenBank/DDBJ databases">
        <title>Genome sequencing of Clostridium botulinum Groups I-IV and Clostridium butyricum.</title>
        <authorList>
            <person name="Brunt J."/>
            <person name="Van Vliet A.H.M."/>
            <person name="Stringer S.C."/>
            <person name="Carter A.T."/>
            <person name="Peck M.W."/>
        </authorList>
    </citation>
    <scope>NUCLEOTIDE SEQUENCE [LARGE SCALE GENOMIC DNA]</scope>
    <source>
        <strain evidence="1 2">IFR 18/094</strain>
    </source>
</reference>
<dbReference type="InterPro" id="IPR002187">
    <property type="entry name" value="N-reg_PII"/>
</dbReference>
<dbReference type="Pfam" id="PF00543">
    <property type="entry name" value="P-II"/>
    <property type="match status" value="1"/>
</dbReference>
<dbReference type="AlphaFoldDB" id="A0A6M0RE03"/>
<keyword evidence="2" id="KW-1185">Reference proteome</keyword>
<name>A0A6M0RE03_9CLOT</name>
<dbReference type="GO" id="GO:0006808">
    <property type="term" value="P:regulation of nitrogen utilization"/>
    <property type="evidence" value="ECO:0007669"/>
    <property type="project" value="InterPro"/>
</dbReference>
<gene>
    <name evidence="1" type="ORF">FDF74_10335</name>
</gene>
<evidence type="ECO:0000313" key="1">
    <source>
        <dbReference type="EMBL" id="NEZ47588.1"/>
    </source>
</evidence>
<organism evidence="1 2">
    <name type="scientific">Clostridium niameyense</name>
    <dbReference type="NCBI Taxonomy" id="1622073"/>
    <lineage>
        <taxon>Bacteria</taxon>
        <taxon>Bacillati</taxon>
        <taxon>Bacillota</taxon>
        <taxon>Clostridia</taxon>
        <taxon>Eubacteriales</taxon>
        <taxon>Clostridiaceae</taxon>
        <taxon>Clostridium</taxon>
    </lineage>
</organism>
<dbReference type="Proteomes" id="UP000473885">
    <property type="component" value="Unassembled WGS sequence"/>
</dbReference>
<dbReference type="Gene3D" id="3.30.70.120">
    <property type="match status" value="1"/>
</dbReference>
<proteinExistence type="predicted"/>
<protein>
    <submittedName>
        <fullName evidence="1">P-II family nitrogen regulator</fullName>
    </submittedName>
</protein>
<dbReference type="InterPro" id="IPR011322">
    <property type="entry name" value="N-reg_PII-like_a/b"/>
</dbReference>
<dbReference type="GO" id="GO:0030234">
    <property type="term" value="F:enzyme regulator activity"/>
    <property type="evidence" value="ECO:0007669"/>
    <property type="project" value="InterPro"/>
</dbReference>
<dbReference type="SMART" id="SM00938">
    <property type="entry name" value="P-II"/>
    <property type="match status" value="1"/>
</dbReference>
<dbReference type="SUPFAM" id="SSF54913">
    <property type="entry name" value="GlnB-like"/>
    <property type="match status" value="1"/>
</dbReference>
<dbReference type="EMBL" id="SXDP01000009">
    <property type="protein sequence ID" value="NEZ47588.1"/>
    <property type="molecule type" value="Genomic_DNA"/>
</dbReference>